<feature type="compositionally biased region" description="Acidic residues" evidence="1">
    <location>
        <begin position="74"/>
        <end position="99"/>
    </location>
</feature>
<reference evidence="3" key="2">
    <citation type="submission" date="2022-10" db="EMBL/GenBank/DDBJ databases">
        <authorList>
            <consortium name="ENA_rothamsted_submissions"/>
            <consortium name="culmorum"/>
            <person name="King R."/>
        </authorList>
    </citation>
    <scope>NUCLEOTIDE SEQUENCE</scope>
</reference>
<keyword evidence="2" id="KW-0812">Transmembrane</keyword>
<accession>A0A9N9X3J0</accession>
<organism evidence="3 4">
    <name type="scientific">Phaedon cochleariae</name>
    <name type="common">Mustard beetle</name>
    <dbReference type="NCBI Taxonomy" id="80249"/>
    <lineage>
        <taxon>Eukaryota</taxon>
        <taxon>Metazoa</taxon>
        <taxon>Ecdysozoa</taxon>
        <taxon>Arthropoda</taxon>
        <taxon>Hexapoda</taxon>
        <taxon>Insecta</taxon>
        <taxon>Pterygota</taxon>
        <taxon>Neoptera</taxon>
        <taxon>Endopterygota</taxon>
        <taxon>Coleoptera</taxon>
        <taxon>Polyphaga</taxon>
        <taxon>Cucujiformia</taxon>
        <taxon>Chrysomeloidea</taxon>
        <taxon>Chrysomelidae</taxon>
        <taxon>Chrysomelinae</taxon>
        <taxon>Chrysomelini</taxon>
        <taxon>Phaedon</taxon>
    </lineage>
</organism>
<evidence type="ECO:0000256" key="2">
    <source>
        <dbReference type="SAM" id="Phobius"/>
    </source>
</evidence>
<feature type="compositionally biased region" description="Basic and acidic residues" evidence="1">
    <location>
        <begin position="45"/>
        <end position="73"/>
    </location>
</feature>
<keyword evidence="4" id="KW-1185">Reference proteome</keyword>
<evidence type="ECO:0000313" key="3">
    <source>
        <dbReference type="EMBL" id="CAG9820839.1"/>
    </source>
</evidence>
<keyword evidence="2" id="KW-1133">Transmembrane helix</keyword>
<gene>
    <name evidence="3" type="ORF">PHAECO_LOCUS8356</name>
</gene>
<sequence length="99" mass="10191">MVCRKLLDKGIQIHPLGIILIILGCAIAVTVHNAALMKGAEGGEDEKKGEEGDKKEGDKGDKKEGGEEGKEGEGAEGGDEEGNEEGGEEGGEAEEEAEG</sequence>
<proteinExistence type="predicted"/>
<evidence type="ECO:0000313" key="4">
    <source>
        <dbReference type="Proteomes" id="UP001153737"/>
    </source>
</evidence>
<keyword evidence="2" id="KW-0472">Membrane</keyword>
<dbReference type="PROSITE" id="PS51257">
    <property type="entry name" value="PROKAR_LIPOPROTEIN"/>
    <property type="match status" value="1"/>
</dbReference>
<protein>
    <submittedName>
        <fullName evidence="3">Uncharacterized protein</fullName>
    </submittedName>
</protein>
<evidence type="ECO:0000256" key="1">
    <source>
        <dbReference type="SAM" id="MobiDB-lite"/>
    </source>
</evidence>
<dbReference type="Proteomes" id="UP001153737">
    <property type="component" value="Chromosome 4"/>
</dbReference>
<dbReference type="EMBL" id="OU896710">
    <property type="protein sequence ID" value="CAG9820839.1"/>
    <property type="molecule type" value="Genomic_DNA"/>
</dbReference>
<reference evidence="3" key="1">
    <citation type="submission" date="2022-01" db="EMBL/GenBank/DDBJ databases">
        <authorList>
            <person name="King R."/>
        </authorList>
    </citation>
    <scope>NUCLEOTIDE SEQUENCE</scope>
</reference>
<feature type="region of interest" description="Disordered" evidence="1">
    <location>
        <begin position="38"/>
        <end position="99"/>
    </location>
</feature>
<name>A0A9N9X3J0_PHACE</name>
<dbReference type="AlphaFoldDB" id="A0A9N9X3J0"/>
<feature type="transmembrane region" description="Helical" evidence="2">
    <location>
        <begin position="12"/>
        <end position="31"/>
    </location>
</feature>